<keyword evidence="2" id="KW-1185">Reference proteome</keyword>
<gene>
    <name evidence="1" type="ORF">FA95DRAFT_1505941</name>
</gene>
<evidence type="ECO:0000313" key="1">
    <source>
        <dbReference type="EMBL" id="KAI0038238.1"/>
    </source>
</evidence>
<name>A0ACB8R2L6_9AGAM</name>
<feature type="non-terminal residue" evidence="1">
    <location>
        <position position="1"/>
    </location>
</feature>
<dbReference type="EMBL" id="MU276554">
    <property type="protein sequence ID" value="KAI0038238.1"/>
    <property type="molecule type" value="Genomic_DNA"/>
</dbReference>
<sequence>YGVYLNRKVTLEKLYRYEPDAIVEYPETSSSGYIGHLFRTDAASSTPWLDFVYSLGPPKGRSSSNKPVYVPLLRDRSGRTVPCRKLHATCQGCKICPYLAEDIRQSGHTAASREELRARLEEDAYILQRESATPARQVREKTLAQYSAYVKLGCPAPLFEASSSLAGSLDSQELEAVRAERRRGFEEAAAKCEGQLIFECEHYNSLMNRHHFLDYTVSRGSLDIDYLEALFHNDFHVIEAIEADSEATDLATDVGGCRTVVNCSSQRVHCPRDHRREDSGRILPVEMIALACASRFQMYEPMPEYQSVCPYTLVVCSGRHGHPIPLPVKTPPSIRHEITSLLNSMGNDLAEATPRKFLRHPSIQAYLRQRLPSSYIRQAKAAAFPLGTGWKGLAHLMKEQSIAHSAAAQYIRYMDEIPLTSLAHWDASQTSDGTAGDSLRIIVCMEPEQSSRLLNAQYLQSDIAFRRVPDFYEFELGGWDRMNKTALVYCRVFLTSQSAAAHFHLFQKLEEIVQGDTNRHLLWRHVHSTSLHNPTGILHWAADQHGGQAKGLGLHLCAVARAVEDRPDFHEPERLLSELTEYDHLQRFYRLCSVHVYRNIKTCAVSDLVKQRMRSLVCIQHDDWDGALEFIEREGGRAGNAWLQDKVRSHFAFPGMCWKKSHIPLDVWRAGDRNSNLIEAAHADVNREGTGCTLVSGVGHAHRFDSFKLKTLRANEITGVRGTFQTGAPSELSLRNLRRQRA</sequence>
<reference evidence="1" key="1">
    <citation type="submission" date="2021-02" db="EMBL/GenBank/DDBJ databases">
        <authorList>
            <consortium name="DOE Joint Genome Institute"/>
            <person name="Ahrendt S."/>
            <person name="Looney B.P."/>
            <person name="Miyauchi S."/>
            <person name="Morin E."/>
            <person name="Drula E."/>
            <person name="Courty P.E."/>
            <person name="Chicoki N."/>
            <person name="Fauchery L."/>
            <person name="Kohler A."/>
            <person name="Kuo A."/>
            <person name="Labutti K."/>
            <person name="Pangilinan J."/>
            <person name="Lipzen A."/>
            <person name="Riley R."/>
            <person name="Andreopoulos W."/>
            <person name="He G."/>
            <person name="Johnson J."/>
            <person name="Barry K.W."/>
            <person name="Grigoriev I.V."/>
            <person name="Nagy L."/>
            <person name="Hibbett D."/>
            <person name="Henrissat B."/>
            <person name="Matheny P.B."/>
            <person name="Labbe J."/>
            <person name="Martin F."/>
        </authorList>
    </citation>
    <scope>NUCLEOTIDE SEQUENCE</scope>
    <source>
        <strain evidence="1">FP105234-sp</strain>
    </source>
</reference>
<dbReference type="Proteomes" id="UP000814033">
    <property type="component" value="Unassembled WGS sequence"/>
</dbReference>
<accession>A0ACB8R2L6</accession>
<protein>
    <submittedName>
        <fullName evidence="1">Uncharacterized protein</fullName>
    </submittedName>
</protein>
<organism evidence="1 2">
    <name type="scientific">Auriscalpium vulgare</name>
    <dbReference type="NCBI Taxonomy" id="40419"/>
    <lineage>
        <taxon>Eukaryota</taxon>
        <taxon>Fungi</taxon>
        <taxon>Dikarya</taxon>
        <taxon>Basidiomycota</taxon>
        <taxon>Agaricomycotina</taxon>
        <taxon>Agaricomycetes</taxon>
        <taxon>Russulales</taxon>
        <taxon>Auriscalpiaceae</taxon>
        <taxon>Auriscalpium</taxon>
    </lineage>
</organism>
<evidence type="ECO:0000313" key="2">
    <source>
        <dbReference type="Proteomes" id="UP000814033"/>
    </source>
</evidence>
<reference evidence="1" key="2">
    <citation type="journal article" date="2022" name="New Phytol.">
        <title>Evolutionary transition to the ectomycorrhizal habit in the genomes of a hyperdiverse lineage of mushroom-forming fungi.</title>
        <authorList>
            <person name="Looney B."/>
            <person name="Miyauchi S."/>
            <person name="Morin E."/>
            <person name="Drula E."/>
            <person name="Courty P.E."/>
            <person name="Kohler A."/>
            <person name="Kuo A."/>
            <person name="LaButti K."/>
            <person name="Pangilinan J."/>
            <person name="Lipzen A."/>
            <person name="Riley R."/>
            <person name="Andreopoulos W."/>
            <person name="He G."/>
            <person name="Johnson J."/>
            <person name="Nolan M."/>
            <person name="Tritt A."/>
            <person name="Barry K.W."/>
            <person name="Grigoriev I.V."/>
            <person name="Nagy L.G."/>
            <person name="Hibbett D."/>
            <person name="Henrissat B."/>
            <person name="Matheny P.B."/>
            <person name="Labbe J."/>
            <person name="Martin F.M."/>
        </authorList>
    </citation>
    <scope>NUCLEOTIDE SEQUENCE</scope>
    <source>
        <strain evidence="1">FP105234-sp</strain>
    </source>
</reference>
<proteinExistence type="predicted"/>
<comment type="caution">
    <text evidence="1">The sequence shown here is derived from an EMBL/GenBank/DDBJ whole genome shotgun (WGS) entry which is preliminary data.</text>
</comment>